<feature type="coiled-coil region" evidence="1">
    <location>
        <begin position="153"/>
        <end position="180"/>
    </location>
</feature>
<evidence type="ECO:0000313" key="5">
    <source>
        <dbReference type="EMBL" id="MBO4207806.1"/>
    </source>
</evidence>
<keyword evidence="3" id="KW-0732">Signal</keyword>
<feature type="chain" id="PRO_5045797625" description="ARB-07466-like C-terminal domain-containing protein" evidence="3">
    <location>
        <begin position="34"/>
        <end position="340"/>
    </location>
</feature>
<feature type="signal peptide" evidence="3">
    <location>
        <begin position="1"/>
        <end position="33"/>
    </location>
</feature>
<feature type="compositionally biased region" description="Polar residues" evidence="2">
    <location>
        <begin position="207"/>
        <end position="222"/>
    </location>
</feature>
<keyword evidence="1" id="KW-0175">Coiled coil</keyword>
<gene>
    <name evidence="5" type="ORF">GSF22_17605</name>
</gene>
<name>A0ABS3VTK1_MICEH</name>
<sequence>MRRTAPARCLNPLVALVAAVSVLFGALAAPGYAAPTTPPNEGGTKSLRDALEATAKGHIEAKARLDSSKQRQKVATEQFRAAELQLALLTVQVGEVAAESYRLGRLTPISMLLNSTSPEAFLQRAAGLEIMAQRDDKRLRALTAAREQAAKAKAAIDAEVVEQQKQLAIMERKKKDAERALAAVSRGTSGGFVSTNSPSAKPAPRNSDGSWPSESCSVDDPTTSGCITPRTLHALQQAKAAGYTRYVSCYRSGGGGEHPKGRACDFSAAAGGFKDQTATGGDKSYGDAVASFYVKNASRLGVLYVIWYRQIWHPGTGWRAYSGSGSPAADHTNHVHLSMY</sequence>
<protein>
    <recommendedName>
        <fullName evidence="4">ARB-07466-like C-terminal domain-containing protein</fullName>
    </recommendedName>
</protein>
<feature type="region of interest" description="Disordered" evidence="2">
    <location>
        <begin position="187"/>
        <end position="222"/>
    </location>
</feature>
<dbReference type="Proteomes" id="UP000823521">
    <property type="component" value="Unassembled WGS sequence"/>
</dbReference>
<organism evidence="5 6">
    <name type="scientific">Micromonospora echinofusca</name>
    <dbReference type="NCBI Taxonomy" id="47858"/>
    <lineage>
        <taxon>Bacteria</taxon>
        <taxon>Bacillati</taxon>
        <taxon>Actinomycetota</taxon>
        <taxon>Actinomycetes</taxon>
        <taxon>Micromonosporales</taxon>
        <taxon>Micromonosporaceae</taxon>
        <taxon>Micromonospora</taxon>
    </lineage>
</organism>
<evidence type="ECO:0000259" key="4">
    <source>
        <dbReference type="Pfam" id="PF26571"/>
    </source>
</evidence>
<reference evidence="5 6" key="1">
    <citation type="submission" date="2019-12" db="EMBL/GenBank/DDBJ databases">
        <title>Whole genome sequencing of endophytic Actinobacterium Micromonospora sp. MPMI6T.</title>
        <authorList>
            <person name="Evv R."/>
            <person name="Podile A.R."/>
        </authorList>
    </citation>
    <scope>NUCLEOTIDE SEQUENCE [LARGE SCALE GENOMIC DNA]</scope>
    <source>
        <strain evidence="5 6">MPMI6</strain>
    </source>
</reference>
<dbReference type="RefSeq" id="WP_208814719.1">
    <property type="nucleotide sequence ID" value="NZ_WVUH01000146.1"/>
</dbReference>
<proteinExistence type="predicted"/>
<dbReference type="Gene3D" id="6.10.250.3150">
    <property type="match status" value="1"/>
</dbReference>
<accession>A0ABS3VTK1</accession>
<comment type="caution">
    <text evidence="5">The sequence shown here is derived from an EMBL/GenBank/DDBJ whole genome shotgun (WGS) entry which is preliminary data.</text>
</comment>
<evidence type="ECO:0000256" key="1">
    <source>
        <dbReference type="SAM" id="Coils"/>
    </source>
</evidence>
<dbReference type="InterPro" id="IPR058593">
    <property type="entry name" value="ARB_07466-like_C"/>
</dbReference>
<feature type="domain" description="ARB-07466-like C-terminal" evidence="4">
    <location>
        <begin position="224"/>
        <end position="332"/>
    </location>
</feature>
<dbReference type="EMBL" id="WVUH01000146">
    <property type="protein sequence ID" value="MBO4207806.1"/>
    <property type="molecule type" value="Genomic_DNA"/>
</dbReference>
<dbReference type="Pfam" id="PF26571">
    <property type="entry name" value="VldE"/>
    <property type="match status" value="1"/>
</dbReference>
<keyword evidence="6" id="KW-1185">Reference proteome</keyword>
<evidence type="ECO:0000256" key="2">
    <source>
        <dbReference type="SAM" id="MobiDB-lite"/>
    </source>
</evidence>
<evidence type="ECO:0000313" key="6">
    <source>
        <dbReference type="Proteomes" id="UP000823521"/>
    </source>
</evidence>
<evidence type="ECO:0000256" key="3">
    <source>
        <dbReference type="SAM" id="SignalP"/>
    </source>
</evidence>